<dbReference type="InterPro" id="IPR013085">
    <property type="entry name" value="U1-CZ_Znf_C2H2"/>
</dbReference>
<dbReference type="EMBL" id="UFQT01000527">
    <property type="protein sequence ID" value="SSX25005.1"/>
    <property type="molecule type" value="Genomic_DNA"/>
</dbReference>
<keyword evidence="1 4" id="KW-0479">Metal-binding</keyword>
<dbReference type="InterPro" id="IPR036236">
    <property type="entry name" value="Znf_C2H2_sf"/>
</dbReference>
<keyword evidence="2 4" id="KW-0863">Zinc-finger</keyword>
<dbReference type="PANTHER" id="PTHR16465">
    <property type="entry name" value="NUCLEASE-RELATED"/>
    <property type="match status" value="1"/>
</dbReference>
<evidence type="ECO:0000259" key="5">
    <source>
        <dbReference type="PROSITE" id="PS50103"/>
    </source>
</evidence>
<feature type="zinc finger region" description="C3H1-type" evidence="4">
    <location>
        <begin position="52"/>
        <end position="79"/>
    </location>
</feature>
<dbReference type="OMA" id="HNCRFSH"/>
<feature type="domain" description="C3H1-type" evidence="5">
    <location>
        <begin position="52"/>
        <end position="79"/>
    </location>
</feature>
<dbReference type="EMBL" id="UFQS01000527">
    <property type="protein sequence ID" value="SSX04642.1"/>
    <property type="molecule type" value="Genomic_DNA"/>
</dbReference>
<name>A0A336M428_CULSO</name>
<protein>
    <submittedName>
        <fullName evidence="7">CSON011798 protein</fullName>
    </submittedName>
</protein>
<sequence>MGRKKYFCDYCQVRIQNNPNIIKRHNEGLLHQKSKLNHFQKYKSLKEILEMERKKTPCKRALTNSCKFDMFCRFSHYSEEQLIEMEHELMRQKYAETNAEPYKRTVEDFLEERERKRVCSGFENKIYLNSSESFLPPSLQSWDLSKLPKEFTEWG</sequence>
<dbReference type="Pfam" id="PF06220">
    <property type="entry name" value="zf-U1"/>
    <property type="match status" value="1"/>
</dbReference>
<dbReference type="AlphaFoldDB" id="A0A336M428"/>
<reference evidence="7" key="2">
    <citation type="submission" date="2018-07" db="EMBL/GenBank/DDBJ databases">
        <authorList>
            <person name="Quirk P.G."/>
            <person name="Krulwich T.A."/>
        </authorList>
    </citation>
    <scope>NUCLEOTIDE SEQUENCE</scope>
</reference>
<evidence type="ECO:0000256" key="3">
    <source>
        <dbReference type="ARBA" id="ARBA00022833"/>
    </source>
</evidence>
<dbReference type="Gene3D" id="3.30.160.60">
    <property type="entry name" value="Classic Zinc Finger"/>
    <property type="match status" value="1"/>
</dbReference>
<accession>A0A336M428</accession>
<dbReference type="GO" id="GO:0008270">
    <property type="term" value="F:zinc ion binding"/>
    <property type="evidence" value="ECO:0007669"/>
    <property type="project" value="UniProtKB-KW"/>
</dbReference>
<reference evidence="6" key="1">
    <citation type="submission" date="2018-04" db="EMBL/GenBank/DDBJ databases">
        <authorList>
            <person name="Go L.Y."/>
            <person name="Mitchell J.A."/>
        </authorList>
    </citation>
    <scope>NUCLEOTIDE SEQUENCE</scope>
    <source>
        <tissue evidence="6">Whole organism</tissue>
    </source>
</reference>
<gene>
    <name evidence="7" type="primary">CSON011798</name>
</gene>
<dbReference type="GO" id="GO:0005689">
    <property type="term" value="C:U12-type spliceosomal complex"/>
    <property type="evidence" value="ECO:0007669"/>
    <property type="project" value="TreeGrafter"/>
</dbReference>
<dbReference type="PROSITE" id="PS50103">
    <property type="entry name" value="ZF_C3H1"/>
    <property type="match status" value="1"/>
</dbReference>
<organism evidence="7">
    <name type="scientific">Culicoides sonorensis</name>
    <name type="common">Biting midge</name>
    <dbReference type="NCBI Taxonomy" id="179676"/>
    <lineage>
        <taxon>Eukaryota</taxon>
        <taxon>Metazoa</taxon>
        <taxon>Ecdysozoa</taxon>
        <taxon>Arthropoda</taxon>
        <taxon>Hexapoda</taxon>
        <taxon>Insecta</taxon>
        <taxon>Pterygota</taxon>
        <taxon>Neoptera</taxon>
        <taxon>Endopterygota</taxon>
        <taxon>Diptera</taxon>
        <taxon>Nematocera</taxon>
        <taxon>Chironomoidea</taxon>
        <taxon>Ceratopogonidae</taxon>
        <taxon>Ceratopogoninae</taxon>
        <taxon>Culicoides</taxon>
        <taxon>Monoculicoides</taxon>
    </lineage>
</organism>
<evidence type="ECO:0000313" key="7">
    <source>
        <dbReference type="EMBL" id="SSX25005.1"/>
    </source>
</evidence>
<evidence type="ECO:0000256" key="2">
    <source>
        <dbReference type="ARBA" id="ARBA00022771"/>
    </source>
</evidence>
<evidence type="ECO:0000256" key="1">
    <source>
        <dbReference type="ARBA" id="ARBA00022723"/>
    </source>
</evidence>
<dbReference type="VEuPathDB" id="VectorBase:CSON011798"/>
<proteinExistence type="predicted"/>
<keyword evidence="3 4" id="KW-0862">Zinc</keyword>
<evidence type="ECO:0000256" key="4">
    <source>
        <dbReference type="PROSITE-ProRule" id="PRU00723"/>
    </source>
</evidence>
<dbReference type="SUPFAM" id="SSF57667">
    <property type="entry name" value="beta-beta-alpha zinc fingers"/>
    <property type="match status" value="1"/>
</dbReference>
<dbReference type="InterPro" id="IPR000571">
    <property type="entry name" value="Znf_CCCH"/>
</dbReference>
<dbReference type="PANTHER" id="PTHR16465:SF0">
    <property type="entry name" value="ZINC FINGER MATRIN-TYPE PROTEIN 5"/>
    <property type="match status" value="1"/>
</dbReference>
<evidence type="ECO:0000313" key="6">
    <source>
        <dbReference type="EMBL" id="SSX04642.1"/>
    </source>
</evidence>